<keyword evidence="2" id="KW-1133">Transmembrane helix</keyword>
<dbReference type="AlphaFoldDB" id="A0AAW9CLX2"/>
<feature type="compositionally biased region" description="Basic and acidic residues" evidence="1">
    <location>
        <begin position="336"/>
        <end position="355"/>
    </location>
</feature>
<evidence type="ECO:0000313" key="3">
    <source>
        <dbReference type="EMBL" id="MDW9251585.1"/>
    </source>
</evidence>
<feature type="compositionally biased region" description="Basic and acidic residues" evidence="1">
    <location>
        <begin position="147"/>
        <end position="158"/>
    </location>
</feature>
<accession>A0AAW9CLX2</accession>
<comment type="caution">
    <text evidence="3">The sequence shown here is derived from an EMBL/GenBank/DDBJ whole genome shotgun (WGS) entry which is preliminary data.</text>
</comment>
<sequence length="470" mass="52297">MKTWVLAFRNLSRNRRRSSTTLLAMIVGLTAILLFGGYALNIHYGLQTSFVRYGGHLQIQRRDYFLYGSGDPISYGIADYERVIDVVAHDPELSKWTAVVTPVLAVNGIAGNFEAGVSRTVSGSGVVVADQNRMREWNDCGFPGEAARADEQRAERRGDRHGRRARAAPVRRAEGARLPRSGTGCGARCARQRDRHPRRRRATVGARDRRPADARPARIELLTSNAYGAPNVEALDVIAAQKQGVKEIDDMFVQLHLGQAQRLVDGNGSDAKVTSIVIQLKHKADIGRARAHRDAAAHARCGRAARRARFRDAQSAIWAGGRHVRRHFRLHRGADRDDRDVYGRQHDEHGGDGAHPRNRHAARDRRARRGHQAHVRLRRLSARRLRRGARHAARVRRELPDQSRATALDAARPDGTRAAVAARMGRVRHDRALCGGRRHGRDVFRMAAGASRRAARDRRCAALCLTRGGS</sequence>
<dbReference type="EMBL" id="QXCT01000001">
    <property type="protein sequence ID" value="MDW9251585.1"/>
    <property type="molecule type" value="Genomic_DNA"/>
</dbReference>
<dbReference type="Proteomes" id="UP001272137">
    <property type="component" value="Unassembled WGS sequence"/>
</dbReference>
<feature type="compositionally biased region" description="Basic residues" evidence="1">
    <location>
        <begin position="193"/>
        <end position="202"/>
    </location>
</feature>
<reference evidence="3" key="1">
    <citation type="submission" date="2018-08" db="EMBL/GenBank/DDBJ databases">
        <title>Identification of Burkholderia cepacia strains that express a Burkholderia pseudomallei-like capsular polysaccharide.</title>
        <authorList>
            <person name="Burtnick M.N."/>
            <person name="Vongsouvath M."/>
            <person name="Newton P."/>
            <person name="Wuthiekanun V."/>
            <person name="Limmathurotsakul D."/>
            <person name="Brett P.J."/>
            <person name="Chantratita N."/>
            <person name="Dance D.A."/>
        </authorList>
    </citation>
    <scope>NUCLEOTIDE SEQUENCE</scope>
    <source>
        <strain evidence="3">SBXCC001</strain>
    </source>
</reference>
<feature type="compositionally biased region" description="Basic residues" evidence="1">
    <location>
        <begin position="356"/>
        <end position="373"/>
    </location>
</feature>
<keyword evidence="2" id="KW-0812">Transmembrane</keyword>
<protein>
    <submittedName>
        <fullName evidence="3">MacB-like periplasmic core domain protein</fullName>
    </submittedName>
</protein>
<evidence type="ECO:0000256" key="1">
    <source>
        <dbReference type="SAM" id="MobiDB-lite"/>
    </source>
</evidence>
<feature type="region of interest" description="Disordered" evidence="1">
    <location>
        <begin position="336"/>
        <end position="373"/>
    </location>
</feature>
<evidence type="ECO:0000256" key="2">
    <source>
        <dbReference type="SAM" id="Phobius"/>
    </source>
</evidence>
<keyword evidence="2" id="KW-0472">Membrane</keyword>
<gene>
    <name evidence="3" type="ORF">C7S16_4273</name>
</gene>
<evidence type="ECO:0000313" key="4">
    <source>
        <dbReference type="Proteomes" id="UP001272137"/>
    </source>
</evidence>
<feature type="transmembrane region" description="Helical" evidence="2">
    <location>
        <begin position="21"/>
        <end position="40"/>
    </location>
</feature>
<name>A0AAW9CLX2_BURTH</name>
<feature type="region of interest" description="Disordered" evidence="1">
    <location>
        <begin position="142"/>
        <end position="212"/>
    </location>
</feature>
<proteinExistence type="predicted"/>
<organism evidence="3 4">
    <name type="scientific">Burkholderia thailandensis</name>
    <dbReference type="NCBI Taxonomy" id="57975"/>
    <lineage>
        <taxon>Bacteria</taxon>
        <taxon>Pseudomonadati</taxon>
        <taxon>Pseudomonadota</taxon>
        <taxon>Betaproteobacteria</taxon>
        <taxon>Burkholderiales</taxon>
        <taxon>Burkholderiaceae</taxon>
        <taxon>Burkholderia</taxon>
        <taxon>pseudomallei group</taxon>
    </lineage>
</organism>